<sequence>MIDEKKPLCQTLAPLKALLSQNPGPSLTTLCVLPSHKALPLSQSPAFSLTKPSLPLSLKSQPSAHCLLTDPEAEDIDDSMRLMVYSIFSASNGKNRILLTVCSICQHPTTKNKISSEFDMLVCLLGVN</sequence>
<organism evidence="1 2">
    <name type="scientific">Amborella trichopoda</name>
    <dbReference type="NCBI Taxonomy" id="13333"/>
    <lineage>
        <taxon>Eukaryota</taxon>
        <taxon>Viridiplantae</taxon>
        <taxon>Streptophyta</taxon>
        <taxon>Embryophyta</taxon>
        <taxon>Tracheophyta</taxon>
        <taxon>Spermatophyta</taxon>
        <taxon>Magnoliopsida</taxon>
        <taxon>Amborellales</taxon>
        <taxon>Amborellaceae</taxon>
        <taxon>Amborella</taxon>
    </lineage>
</organism>
<proteinExistence type="predicted"/>
<dbReference type="AlphaFoldDB" id="W1NME3"/>
<keyword evidence="2" id="KW-1185">Reference proteome</keyword>
<dbReference type="EMBL" id="KI397142">
    <property type="protein sequence ID" value="ERM96651.1"/>
    <property type="molecule type" value="Genomic_DNA"/>
</dbReference>
<evidence type="ECO:0000313" key="2">
    <source>
        <dbReference type="Proteomes" id="UP000017836"/>
    </source>
</evidence>
<dbReference type="HOGENOM" id="CLU_1962513_0_0_1"/>
<gene>
    <name evidence="1" type="ORF">AMTR_s00001p00272440</name>
</gene>
<accession>W1NME3</accession>
<reference evidence="2" key="1">
    <citation type="journal article" date="2013" name="Science">
        <title>The Amborella genome and the evolution of flowering plants.</title>
        <authorList>
            <consortium name="Amborella Genome Project"/>
        </authorList>
    </citation>
    <scope>NUCLEOTIDE SEQUENCE [LARGE SCALE GENOMIC DNA]</scope>
</reference>
<name>W1NME3_AMBTC</name>
<evidence type="ECO:0000313" key="1">
    <source>
        <dbReference type="EMBL" id="ERM96651.1"/>
    </source>
</evidence>
<dbReference type="Proteomes" id="UP000017836">
    <property type="component" value="Unassembled WGS sequence"/>
</dbReference>
<dbReference type="Gramene" id="ERM96651">
    <property type="protein sequence ID" value="ERM96651"/>
    <property type="gene ID" value="AMTR_s00001p00272440"/>
</dbReference>
<protein>
    <submittedName>
        <fullName evidence="1">Uncharacterized protein</fullName>
    </submittedName>
</protein>